<feature type="compositionally biased region" description="Polar residues" evidence="1">
    <location>
        <begin position="82"/>
        <end position="95"/>
    </location>
</feature>
<dbReference type="EMBL" id="BGPR01007145">
    <property type="protein sequence ID" value="GBN24617.1"/>
    <property type="molecule type" value="Genomic_DNA"/>
</dbReference>
<proteinExistence type="predicted"/>
<name>A0A4Y2MFU7_ARAVE</name>
<protein>
    <submittedName>
        <fullName evidence="2">Uncharacterized protein</fullName>
    </submittedName>
</protein>
<comment type="caution">
    <text evidence="2">The sequence shown here is derived from an EMBL/GenBank/DDBJ whole genome shotgun (WGS) entry which is preliminary data.</text>
</comment>
<evidence type="ECO:0000313" key="3">
    <source>
        <dbReference type="Proteomes" id="UP000499080"/>
    </source>
</evidence>
<accession>A0A4Y2MFU7</accession>
<dbReference type="AlphaFoldDB" id="A0A4Y2MFU7"/>
<evidence type="ECO:0000313" key="2">
    <source>
        <dbReference type="EMBL" id="GBN24617.1"/>
    </source>
</evidence>
<dbReference type="Proteomes" id="UP000499080">
    <property type="component" value="Unassembled WGS sequence"/>
</dbReference>
<evidence type="ECO:0000256" key="1">
    <source>
        <dbReference type="SAM" id="MobiDB-lite"/>
    </source>
</evidence>
<organism evidence="2 3">
    <name type="scientific">Araneus ventricosus</name>
    <name type="common">Orbweaver spider</name>
    <name type="synonym">Epeira ventricosa</name>
    <dbReference type="NCBI Taxonomy" id="182803"/>
    <lineage>
        <taxon>Eukaryota</taxon>
        <taxon>Metazoa</taxon>
        <taxon>Ecdysozoa</taxon>
        <taxon>Arthropoda</taxon>
        <taxon>Chelicerata</taxon>
        <taxon>Arachnida</taxon>
        <taxon>Araneae</taxon>
        <taxon>Araneomorphae</taxon>
        <taxon>Entelegynae</taxon>
        <taxon>Araneoidea</taxon>
        <taxon>Araneidae</taxon>
        <taxon>Araneus</taxon>
    </lineage>
</organism>
<dbReference type="OrthoDB" id="5022336at2759"/>
<sequence length="125" mass="13360">MRHINERYIIQTSKNKCLKGIPELNHSDFKCEPCKLAKSRGNLKGNPSRQKPSGKELSSRQHPTLDGGTGAPGATTLIECRSNPSGGTIGPSQKRTPGLTHVGPGATSTKTTTTKDPKPLTTSRK</sequence>
<reference evidence="2 3" key="1">
    <citation type="journal article" date="2019" name="Sci. Rep.">
        <title>Orb-weaving spider Araneus ventricosus genome elucidates the spidroin gene catalogue.</title>
        <authorList>
            <person name="Kono N."/>
            <person name="Nakamura H."/>
            <person name="Ohtoshi R."/>
            <person name="Moran D.A.P."/>
            <person name="Shinohara A."/>
            <person name="Yoshida Y."/>
            <person name="Fujiwara M."/>
            <person name="Mori M."/>
            <person name="Tomita M."/>
            <person name="Arakawa K."/>
        </authorList>
    </citation>
    <scope>NUCLEOTIDE SEQUENCE [LARGE SCALE GENOMIC DNA]</scope>
</reference>
<gene>
    <name evidence="2" type="ORF">AVEN_249588_1</name>
</gene>
<keyword evidence="3" id="KW-1185">Reference proteome</keyword>
<feature type="region of interest" description="Disordered" evidence="1">
    <location>
        <begin position="37"/>
        <end position="125"/>
    </location>
</feature>